<evidence type="ECO:0000313" key="7">
    <source>
        <dbReference type="Proteomes" id="UP000054560"/>
    </source>
</evidence>
<evidence type="ECO:0000256" key="2">
    <source>
        <dbReference type="ARBA" id="ARBA00006285"/>
    </source>
</evidence>
<evidence type="ECO:0000259" key="5">
    <source>
        <dbReference type="Pfam" id="PF00728"/>
    </source>
</evidence>
<dbReference type="EMBL" id="KQ244404">
    <property type="protein sequence ID" value="KNC74441.1"/>
    <property type="molecule type" value="Genomic_DNA"/>
</dbReference>
<protein>
    <recommendedName>
        <fullName evidence="3">beta-N-acetylhexosaminidase</fullName>
        <ecNumber evidence="3">3.2.1.52</ecNumber>
    </recommendedName>
</protein>
<keyword evidence="7" id="KW-1185">Reference proteome</keyword>
<accession>A0A0L0FD82</accession>
<dbReference type="AlphaFoldDB" id="A0A0L0FD82"/>
<dbReference type="RefSeq" id="XP_014148342.1">
    <property type="nucleotide sequence ID" value="XM_014292867.1"/>
</dbReference>
<dbReference type="GeneID" id="25913515"/>
<dbReference type="EC" id="3.2.1.52" evidence="3"/>
<dbReference type="Proteomes" id="UP000054560">
    <property type="component" value="Unassembled WGS sequence"/>
</dbReference>
<reference evidence="6 7" key="1">
    <citation type="submission" date="2011-02" db="EMBL/GenBank/DDBJ databases">
        <title>The Genome Sequence of Sphaeroforma arctica JP610.</title>
        <authorList>
            <consortium name="The Broad Institute Genome Sequencing Platform"/>
            <person name="Russ C."/>
            <person name="Cuomo C."/>
            <person name="Young S.K."/>
            <person name="Zeng Q."/>
            <person name="Gargeya S."/>
            <person name="Alvarado L."/>
            <person name="Berlin A."/>
            <person name="Chapman S.B."/>
            <person name="Chen Z."/>
            <person name="Freedman E."/>
            <person name="Gellesch M."/>
            <person name="Goldberg J."/>
            <person name="Griggs A."/>
            <person name="Gujja S."/>
            <person name="Heilman E."/>
            <person name="Heiman D."/>
            <person name="Howarth C."/>
            <person name="Mehta T."/>
            <person name="Neiman D."/>
            <person name="Pearson M."/>
            <person name="Roberts A."/>
            <person name="Saif S."/>
            <person name="Shea T."/>
            <person name="Shenoy N."/>
            <person name="Sisk P."/>
            <person name="Stolte C."/>
            <person name="Sykes S."/>
            <person name="White J."/>
            <person name="Yandava C."/>
            <person name="Burger G."/>
            <person name="Gray M.W."/>
            <person name="Holland P.W.H."/>
            <person name="King N."/>
            <person name="Lang F.B.F."/>
            <person name="Roger A.J."/>
            <person name="Ruiz-Trillo I."/>
            <person name="Haas B."/>
            <person name="Nusbaum C."/>
            <person name="Birren B."/>
        </authorList>
    </citation>
    <scope>NUCLEOTIDE SEQUENCE [LARGE SCALE GENOMIC DNA]</scope>
    <source>
        <strain evidence="6 7">JP610</strain>
    </source>
</reference>
<sequence>MAYRDRRTHRAARADLNVINCHRRYTYLDYSQSEFRLREPKAQAYLPLERAYRYSPIPYDLDPQYHHKVLGGQAQLFTEYITSWAHLMYMAYPRTCAIADRLWNTNGTTDYDEFKERLAIHLDRLKALGVNYRQPDEIQTTA</sequence>
<dbReference type="RefSeq" id="XP_014148343.1">
    <property type="nucleotide sequence ID" value="XM_014292868.1"/>
</dbReference>
<proteinExistence type="inferred from homology"/>
<comment type="catalytic activity">
    <reaction evidence="1">
        <text>Hydrolysis of terminal non-reducing N-acetyl-D-hexosamine residues in N-acetyl-beta-D-hexosaminides.</text>
        <dbReference type="EC" id="3.2.1.52"/>
    </reaction>
</comment>
<dbReference type="OrthoDB" id="428480at2759"/>
<dbReference type="GO" id="GO:0016020">
    <property type="term" value="C:membrane"/>
    <property type="evidence" value="ECO:0007669"/>
    <property type="project" value="TreeGrafter"/>
</dbReference>
<keyword evidence="4" id="KW-0378">Hydrolase</keyword>
<dbReference type="PANTHER" id="PTHR22600:SF57">
    <property type="entry name" value="BETA-N-ACETYLHEXOSAMINIDASE"/>
    <property type="match status" value="1"/>
</dbReference>
<dbReference type="SUPFAM" id="SSF51445">
    <property type="entry name" value="(Trans)glycosidases"/>
    <property type="match status" value="1"/>
</dbReference>
<gene>
    <name evidence="6" type="ORF">SARC_13011</name>
</gene>
<dbReference type="STRING" id="667725.A0A0L0FD82"/>
<comment type="similarity">
    <text evidence="2">Belongs to the glycosyl hydrolase 20 family.</text>
</comment>
<evidence type="ECO:0000256" key="1">
    <source>
        <dbReference type="ARBA" id="ARBA00001231"/>
    </source>
</evidence>
<dbReference type="GO" id="GO:0005975">
    <property type="term" value="P:carbohydrate metabolic process"/>
    <property type="evidence" value="ECO:0007669"/>
    <property type="project" value="InterPro"/>
</dbReference>
<dbReference type="GO" id="GO:0004563">
    <property type="term" value="F:beta-N-acetylhexosaminidase activity"/>
    <property type="evidence" value="ECO:0007669"/>
    <property type="project" value="UniProtKB-EC"/>
</dbReference>
<name>A0A0L0FD82_9EUKA</name>
<evidence type="ECO:0000256" key="3">
    <source>
        <dbReference type="ARBA" id="ARBA00012663"/>
    </source>
</evidence>
<dbReference type="InterPro" id="IPR015883">
    <property type="entry name" value="Glyco_hydro_20_cat"/>
</dbReference>
<dbReference type="InterPro" id="IPR017853">
    <property type="entry name" value="GH"/>
</dbReference>
<dbReference type="GO" id="GO:0030203">
    <property type="term" value="P:glycosaminoglycan metabolic process"/>
    <property type="evidence" value="ECO:0007669"/>
    <property type="project" value="TreeGrafter"/>
</dbReference>
<dbReference type="Gene3D" id="3.20.20.80">
    <property type="entry name" value="Glycosidases"/>
    <property type="match status" value="1"/>
</dbReference>
<evidence type="ECO:0000313" key="6">
    <source>
        <dbReference type="EMBL" id="KNC74441.1"/>
    </source>
</evidence>
<dbReference type="EMBL" id="KQ244404">
    <property type="protein sequence ID" value="KNC74440.1"/>
    <property type="molecule type" value="Genomic_DNA"/>
</dbReference>
<dbReference type="Pfam" id="PF00728">
    <property type="entry name" value="Glyco_hydro_20"/>
    <property type="match status" value="1"/>
</dbReference>
<evidence type="ECO:0000256" key="4">
    <source>
        <dbReference type="ARBA" id="ARBA00022801"/>
    </source>
</evidence>
<organism evidence="6 7">
    <name type="scientific">Sphaeroforma arctica JP610</name>
    <dbReference type="NCBI Taxonomy" id="667725"/>
    <lineage>
        <taxon>Eukaryota</taxon>
        <taxon>Ichthyosporea</taxon>
        <taxon>Ichthyophonida</taxon>
        <taxon>Sphaeroforma</taxon>
    </lineage>
</organism>
<dbReference type="PANTHER" id="PTHR22600">
    <property type="entry name" value="BETA-HEXOSAMINIDASE"/>
    <property type="match status" value="1"/>
</dbReference>
<dbReference type="InterPro" id="IPR025705">
    <property type="entry name" value="Beta_hexosaminidase_sua/sub"/>
</dbReference>
<feature type="domain" description="Glycoside hydrolase family 20 catalytic" evidence="5">
    <location>
        <begin position="7"/>
        <end position="105"/>
    </location>
</feature>